<dbReference type="GO" id="GO:0000287">
    <property type="term" value="F:magnesium ion binding"/>
    <property type="evidence" value="ECO:0007669"/>
    <property type="project" value="TreeGrafter"/>
</dbReference>
<dbReference type="UniPathway" id="UPA00028">
    <property type="reaction ID" value="UER00003"/>
</dbReference>
<comment type="caution">
    <text evidence="11">The sequence shown here is derived from an EMBL/GenBank/DDBJ whole genome shotgun (WGS) entry which is preliminary data.</text>
</comment>
<comment type="function">
    <text evidence="6 7">Catalyzes the reversible reaction in which hydroxymethyl group from 5,10-methylenetetrahydrofolate is transferred onto alpha-ketoisovalerate to form ketopantoate.</text>
</comment>
<dbReference type="GO" id="GO:0008168">
    <property type="term" value="F:methyltransferase activity"/>
    <property type="evidence" value="ECO:0007669"/>
    <property type="project" value="UniProtKB-KW"/>
</dbReference>
<keyword evidence="7" id="KW-0963">Cytoplasm</keyword>
<evidence type="ECO:0000256" key="5">
    <source>
        <dbReference type="ARBA" id="ARBA00022679"/>
    </source>
</evidence>
<dbReference type="AlphaFoldDB" id="A0A7C2I0D2"/>
<dbReference type="InterPro" id="IPR003700">
    <property type="entry name" value="Pantoate_hydroxy_MeTrfase"/>
</dbReference>
<protein>
    <recommendedName>
        <fullName evidence="7">3-methyl-2-oxobutanoate hydroxymethyltransferase</fullName>
        <ecNumber evidence="7">2.1.2.11</ecNumber>
    </recommendedName>
    <alternativeName>
        <fullName evidence="7">Ketopantoate hydroxymethyltransferase</fullName>
        <shortName evidence="7">KPHMT</shortName>
    </alternativeName>
</protein>
<comment type="pathway">
    <text evidence="1 7">Cofactor biosynthesis; (R)-pantothenate biosynthesis; (R)-pantoate from 3-methyl-2-oxobutanoate: step 1/2.</text>
</comment>
<dbReference type="NCBIfam" id="TIGR00222">
    <property type="entry name" value="panB"/>
    <property type="match status" value="1"/>
</dbReference>
<name>A0A7C2I0D2_9THEO</name>
<dbReference type="GO" id="GO:0015940">
    <property type="term" value="P:pantothenate biosynthetic process"/>
    <property type="evidence" value="ECO:0007669"/>
    <property type="project" value="UniProtKB-UniRule"/>
</dbReference>
<keyword evidence="7 10" id="KW-0460">Magnesium</keyword>
<feature type="binding site" evidence="7 9">
    <location>
        <begin position="47"/>
        <end position="48"/>
    </location>
    <ligand>
        <name>3-methyl-2-oxobutanoate</name>
        <dbReference type="ChEBI" id="CHEBI:11851"/>
    </ligand>
</feature>
<evidence type="ECO:0000256" key="2">
    <source>
        <dbReference type="ARBA" id="ARBA00008676"/>
    </source>
</evidence>
<dbReference type="GO" id="GO:0003864">
    <property type="term" value="F:3-methyl-2-oxobutanoate hydroxymethyltransferase activity"/>
    <property type="evidence" value="ECO:0007669"/>
    <property type="project" value="UniProtKB-UniRule"/>
</dbReference>
<feature type="binding site" evidence="7 10">
    <location>
        <position position="86"/>
    </location>
    <ligand>
        <name>Mg(2+)</name>
        <dbReference type="ChEBI" id="CHEBI:18420"/>
    </ligand>
</feature>
<accession>A0A7C2I0D2</accession>
<reference evidence="11" key="1">
    <citation type="journal article" date="2020" name="mSystems">
        <title>Genome- and Community-Level Interaction Insights into Carbon Utilization and Element Cycling Functions of Hydrothermarchaeota in Hydrothermal Sediment.</title>
        <authorList>
            <person name="Zhou Z."/>
            <person name="Liu Y."/>
            <person name="Xu W."/>
            <person name="Pan J."/>
            <person name="Luo Z.H."/>
            <person name="Li M."/>
        </authorList>
    </citation>
    <scope>NUCLEOTIDE SEQUENCE [LARGE SCALE GENOMIC DNA]</scope>
    <source>
        <strain evidence="11">SpSt-300</strain>
    </source>
</reference>
<dbReference type="PIRSF" id="PIRSF000388">
    <property type="entry name" value="Pantoate_hydroxy_MeTrfase"/>
    <property type="match status" value="1"/>
</dbReference>
<feature type="binding site" evidence="7 9">
    <location>
        <position position="116"/>
    </location>
    <ligand>
        <name>3-methyl-2-oxobutanoate</name>
        <dbReference type="ChEBI" id="CHEBI:11851"/>
    </ligand>
</feature>
<evidence type="ECO:0000256" key="4">
    <source>
        <dbReference type="ARBA" id="ARBA00022655"/>
    </source>
</evidence>
<comment type="similarity">
    <text evidence="2 7">Belongs to the PanB family.</text>
</comment>
<organism evidence="11">
    <name type="scientific">Ammonifex degensii</name>
    <dbReference type="NCBI Taxonomy" id="42838"/>
    <lineage>
        <taxon>Bacteria</taxon>
        <taxon>Bacillati</taxon>
        <taxon>Bacillota</taxon>
        <taxon>Clostridia</taxon>
        <taxon>Thermoanaerobacterales</taxon>
        <taxon>Thermoanaerobacteraceae</taxon>
        <taxon>Ammonifex</taxon>
    </lineage>
</organism>
<dbReference type="EC" id="2.1.2.11" evidence="7"/>
<keyword evidence="5 7" id="KW-0808">Transferase</keyword>
<dbReference type="EMBL" id="DSMU01000205">
    <property type="protein sequence ID" value="HEL65672.1"/>
    <property type="molecule type" value="Genomic_DNA"/>
</dbReference>
<evidence type="ECO:0000256" key="6">
    <source>
        <dbReference type="ARBA" id="ARBA00056497"/>
    </source>
</evidence>
<dbReference type="GO" id="GO:0032259">
    <property type="term" value="P:methylation"/>
    <property type="evidence" value="ECO:0007669"/>
    <property type="project" value="UniProtKB-KW"/>
</dbReference>
<sequence length="289" mass="31467">MAKERVTTADFRRWKEEGRPITMLTAYDFPTARLVDEAGIDSILVGDSVGNVVLGYASTLPVTMEEMLHHTRAVARGVSRALVIGDMPFLSYQVSKEEAVYNAGRFLKEAGAQAVKLEGGQEVAETVRAIVSSGIPVVGHIGLTPQYVHQLGGYRVQGRQAQAARRLVEDAVSLAAAGVFAVVLECVPAEVARQITATIQVPTIGIGAGPECDGQVLVTHDLLGLYGGFSPKFAKRYVSLVEEIRRALETFREEVLRREFPGPEHSFSMPAEELEEFLKGQTAVRKDEE</sequence>
<comment type="cofactor">
    <cofactor evidence="7 10">
        <name>Mg(2+)</name>
        <dbReference type="ChEBI" id="CHEBI:18420"/>
    </cofactor>
    <text evidence="7 10">Binds 1 Mg(2+) ion per subunit.</text>
</comment>
<gene>
    <name evidence="7 11" type="primary">panB</name>
    <name evidence="11" type="ORF">ENQ34_03190</name>
</gene>
<keyword evidence="4 7" id="KW-0566">Pantothenate biosynthesis</keyword>
<evidence type="ECO:0000256" key="1">
    <source>
        <dbReference type="ARBA" id="ARBA00005033"/>
    </source>
</evidence>
<comment type="catalytic activity">
    <reaction evidence="7">
        <text>(6R)-5,10-methylene-5,6,7,8-tetrahydrofolate + 3-methyl-2-oxobutanoate + H2O = 2-dehydropantoate + (6S)-5,6,7,8-tetrahydrofolate</text>
        <dbReference type="Rhea" id="RHEA:11824"/>
        <dbReference type="ChEBI" id="CHEBI:11561"/>
        <dbReference type="ChEBI" id="CHEBI:11851"/>
        <dbReference type="ChEBI" id="CHEBI:15377"/>
        <dbReference type="ChEBI" id="CHEBI:15636"/>
        <dbReference type="ChEBI" id="CHEBI:57453"/>
        <dbReference type="EC" id="2.1.2.11"/>
    </reaction>
</comment>
<evidence type="ECO:0000256" key="7">
    <source>
        <dbReference type="HAMAP-Rule" id="MF_00156"/>
    </source>
</evidence>
<evidence type="ECO:0000256" key="10">
    <source>
        <dbReference type="PIRSR" id="PIRSR000388-3"/>
    </source>
</evidence>
<comment type="subunit">
    <text evidence="3 7">Homodecamer; pentamer of dimers.</text>
</comment>
<feature type="binding site" evidence="7 9">
    <location>
        <position position="86"/>
    </location>
    <ligand>
        <name>3-methyl-2-oxobutanoate</name>
        <dbReference type="ChEBI" id="CHEBI:11851"/>
    </ligand>
</feature>
<feature type="binding site" evidence="7 10">
    <location>
        <position position="47"/>
    </location>
    <ligand>
        <name>Mg(2+)</name>
        <dbReference type="ChEBI" id="CHEBI:18420"/>
    </ligand>
</feature>
<dbReference type="CDD" id="cd06557">
    <property type="entry name" value="KPHMT-like"/>
    <property type="match status" value="1"/>
</dbReference>
<feature type="binding site" evidence="7 10">
    <location>
        <position position="118"/>
    </location>
    <ligand>
        <name>Mg(2+)</name>
        <dbReference type="ChEBI" id="CHEBI:18420"/>
    </ligand>
</feature>
<dbReference type="Pfam" id="PF02548">
    <property type="entry name" value="Pantoate_transf"/>
    <property type="match status" value="1"/>
</dbReference>
<comment type="subcellular location">
    <subcellularLocation>
        <location evidence="7">Cytoplasm</location>
    </subcellularLocation>
</comment>
<evidence type="ECO:0000256" key="9">
    <source>
        <dbReference type="PIRSR" id="PIRSR000388-2"/>
    </source>
</evidence>
<dbReference type="GO" id="GO:0005737">
    <property type="term" value="C:cytoplasm"/>
    <property type="evidence" value="ECO:0007669"/>
    <property type="project" value="UniProtKB-SubCell"/>
</dbReference>
<evidence type="ECO:0000256" key="8">
    <source>
        <dbReference type="PIRSR" id="PIRSR000388-1"/>
    </source>
</evidence>
<evidence type="ECO:0000256" key="3">
    <source>
        <dbReference type="ARBA" id="ARBA00011424"/>
    </source>
</evidence>
<dbReference type="HAMAP" id="MF_00156">
    <property type="entry name" value="PanB"/>
    <property type="match status" value="1"/>
</dbReference>
<dbReference type="InterPro" id="IPR015813">
    <property type="entry name" value="Pyrv/PenolPyrv_kinase-like_dom"/>
</dbReference>
<dbReference type="PANTHER" id="PTHR20881:SF0">
    <property type="entry name" value="3-METHYL-2-OXOBUTANOATE HYDROXYMETHYLTRANSFERASE"/>
    <property type="match status" value="1"/>
</dbReference>
<feature type="active site" description="Proton acceptor" evidence="7 8">
    <location>
        <position position="185"/>
    </location>
</feature>
<dbReference type="PANTHER" id="PTHR20881">
    <property type="entry name" value="3-METHYL-2-OXOBUTANOATE HYDROXYMETHYLTRANSFERASE"/>
    <property type="match status" value="1"/>
</dbReference>
<keyword evidence="7 10" id="KW-0479">Metal-binding</keyword>
<proteinExistence type="inferred from homology"/>
<dbReference type="Gene3D" id="3.20.20.60">
    <property type="entry name" value="Phosphoenolpyruvate-binding domains"/>
    <property type="match status" value="1"/>
</dbReference>
<dbReference type="FunFam" id="3.20.20.60:FF:000003">
    <property type="entry name" value="3-methyl-2-oxobutanoate hydroxymethyltransferase"/>
    <property type="match status" value="1"/>
</dbReference>
<dbReference type="NCBIfam" id="NF001452">
    <property type="entry name" value="PRK00311.1"/>
    <property type="match status" value="1"/>
</dbReference>
<evidence type="ECO:0000313" key="11">
    <source>
        <dbReference type="EMBL" id="HEL65672.1"/>
    </source>
</evidence>
<dbReference type="InterPro" id="IPR040442">
    <property type="entry name" value="Pyrv_kinase-like_dom_sf"/>
</dbReference>
<dbReference type="SUPFAM" id="SSF51621">
    <property type="entry name" value="Phosphoenolpyruvate/pyruvate domain"/>
    <property type="match status" value="1"/>
</dbReference>
<keyword evidence="11" id="KW-0489">Methyltransferase</keyword>